<sequence>MKYEYKELKLGDNIEKMIDIIGAENLKFNSLMVRIEYEEGDIDNKKTNYTYVSAHILTGKVVFIHTRNKEFHPVEDLKIGTLLTEKLKKKYELYLDEDSYNVYLSRKYEKFALILELGEESVNYTETVCGYTFDNQNSVNYLNEDKVKDYLECENFEDIFYSLNRYGIISVDLEKKEIIGELYRHRIVFDLFTKKLKIIKSIDTEENNNSTKTWLLDKLDEMQFGIAFPTQEFSHKVKNFSEDKKFDMLGIILWFFDKKSHTMKFDTEEERDRDKVVERLYRLMNL</sequence>
<dbReference type="Proteomes" id="UP000422644">
    <property type="component" value="Chromosome"/>
</dbReference>
<accession>A0A510KYS8</accession>
<organism evidence="1 2">
    <name type="scientific">Leptotrichia trevisanii</name>
    <dbReference type="NCBI Taxonomy" id="109328"/>
    <lineage>
        <taxon>Bacteria</taxon>
        <taxon>Fusobacteriati</taxon>
        <taxon>Fusobacteriota</taxon>
        <taxon>Fusobacteriia</taxon>
        <taxon>Fusobacteriales</taxon>
        <taxon>Leptotrichiaceae</taxon>
        <taxon>Leptotrichia</taxon>
    </lineage>
</organism>
<dbReference type="AlphaFoldDB" id="A0A510KYS8"/>
<gene>
    <name evidence="1" type="ORF">JMUB3870_0866</name>
</gene>
<proteinExistence type="predicted"/>
<keyword evidence="2" id="KW-1185">Reference proteome</keyword>
<evidence type="ECO:0000313" key="1">
    <source>
        <dbReference type="EMBL" id="BBM44748.1"/>
    </source>
</evidence>
<name>A0A510KYS8_9FUSO</name>
<reference evidence="1 2" key="1">
    <citation type="submission" date="2019-07" db="EMBL/GenBank/DDBJ databases">
        <title>Complete Genome Sequence of Leptotrichia trevisanii Strain JMUB3870.</title>
        <authorList>
            <person name="Watanabe S."/>
            <person name="Cui L."/>
        </authorList>
    </citation>
    <scope>NUCLEOTIDE SEQUENCE [LARGE SCALE GENOMIC DNA]</scope>
    <source>
        <strain evidence="1 2">JMUB3870</strain>
    </source>
</reference>
<protein>
    <submittedName>
        <fullName evidence="1">Uncharacterized protein</fullName>
    </submittedName>
</protein>
<evidence type="ECO:0000313" key="2">
    <source>
        <dbReference type="Proteomes" id="UP000422644"/>
    </source>
</evidence>
<dbReference type="RefSeq" id="WP_146998332.1">
    <property type="nucleotide sequence ID" value="NZ_AP019831.1"/>
</dbReference>
<dbReference type="EMBL" id="AP019831">
    <property type="protein sequence ID" value="BBM44748.1"/>
    <property type="molecule type" value="Genomic_DNA"/>
</dbReference>